<keyword evidence="4" id="KW-1185">Reference proteome</keyword>
<dbReference type="AlphaFoldDB" id="A0A3N0BMI5"/>
<name>A0A3N0BMI5_9MICC</name>
<dbReference type="EMBL" id="RBED01000137">
    <property type="protein sequence ID" value="RNL49966.1"/>
    <property type="molecule type" value="Genomic_DNA"/>
</dbReference>
<comment type="caution">
    <text evidence="3">The sequence shown here is derived from an EMBL/GenBank/DDBJ whole genome shotgun (WGS) entry which is preliminary data.</text>
</comment>
<protein>
    <submittedName>
        <fullName evidence="3">LytR family transcriptional regulator</fullName>
    </submittedName>
</protein>
<dbReference type="OrthoDB" id="4864198at2"/>
<dbReference type="Gene3D" id="3.30.70.2390">
    <property type="match status" value="1"/>
</dbReference>
<evidence type="ECO:0000313" key="3">
    <source>
        <dbReference type="EMBL" id="RNL49966.1"/>
    </source>
</evidence>
<evidence type="ECO:0000313" key="4">
    <source>
        <dbReference type="Proteomes" id="UP000273807"/>
    </source>
</evidence>
<dbReference type="InterPro" id="IPR027381">
    <property type="entry name" value="LytR/CpsA/Psr_C"/>
</dbReference>
<proteinExistence type="predicted"/>
<sequence length="225" mass="23775">MARGPGEPPALNGHRVVTGADLRATFVEQDDALENPVRFRRRILHGAVLVALAGLVIAGIVVALAIINGQLTVPTPERSKEASSLCPAETHEYLPPESVTVNVYNSTSRPGLARGVADEFAARKFVVGAIANKSTGFRGVALVVSGAAGQSAALSVQRQVPGSDYFQDGRADATVDVILTDDFKELAKPEQVDQAPGRLSCPREDRRLVDEFSWPVTPAAASPAK</sequence>
<keyword evidence="1" id="KW-0812">Transmembrane</keyword>
<evidence type="ECO:0000259" key="2">
    <source>
        <dbReference type="Pfam" id="PF13399"/>
    </source>
</evidence>
<feature type="domain" description="LytR/CpsA/Psr regulator C-terminal" evidence="2">
    <location>
        <begin position="98"/>
        <end position="183"/>
    </location>
</feature>
<keyword evidence="1" id="KW-1133">Transmembrane helix</keyword>
<keyword evidence="1" id="KW-0472">Membrane</keyword>
<dbReference type="Pfam" id="PF13399">
    <property type="entry name" value="LytR_C"/>
    <property type="match status" value="1"/>
</dbReference>
<reference evidence="3 4" key="1">
    <citation type="submission" date="2018-10" db="EMBL/GenBank/DDBJ databases">
        <title>Genome sequencing of Arthrobacter oryzae TNB02.</title>
        <authorList>
            <person name="Cho Y.-J."/>
            <person name="Cho A."/>
            <person name="Kim O.-S."/>
        </authorList>
    </citation>
    <scope>NUCLEOTIDE SEQUENCE [LARGE SCALE GENOMIC DNA]</scope>
    <source>
        <strain evidence="3 4">TNB02</strain>
    </source>
</reference>
<dbReference type="Proteomes" id="UP000273807">
    <property type="component" value="Unassembled WGS sequence"/>
</dbReference>
<evidence type="ECO:0000256" key="1">
    <source>
        <dbReference type="SAM" id="Phobius"/>
    </source>
</evidence>
<accession>A0A3N0BMI5</accession>
<organism evidence="3 4">
    <name type="scientific">Arthrobacter oryzae</name>
    <dbReference type="NCBI Taxonomy" id="409290"/>
    <lineage>
        <taxon>Bacteria</taxon>
        <taxon>Bacillati</taxon>
        <taxon>Actinomycetota</taxon>
        <taxon>Actinomycetes</taxon>
        <taxon>Micrococcales</taxon>
        <taxon>Micrococcaceae</taxon>
        <taxon>Arthrobacter</taxon>
    </lineage>
</organism>
<gene>
    <name evidence="3" type="ORF">D7003_17750</name>
</gene>
<dbReference type="RefSeq" id="WP_123256737.1">
    <property type="nucleotide sequence ID" value="NZ_RBED01000137.1"/>
</dbReference>
<feature type="transmembrane region" description="Helical" evidence="1">
    <location>
        <begin position="43"/>
        <end position="67"/>
    </location>
</feature>